<dbReference type="OrthoDB" id="1902587at2759"/>
<comment type="caution">
    <text evidence="7">The sequence shown here is derived from an EMBL/GenBank/DDBJ whole genome shotgun (WGS) entry which is preliminary data.</text>
</comment>
<comment type="catalytic activity">
    <reaction evidence="1 5">
        <text>[protein]-peptidylproline (omega=180) = [protein]-peptidylproline (omega=0)</text>
        <dbReference type="Rhea" id="RHEA:16237"/>
        <dbReference type="Rhea" id="RHEA-COMP:10747"/>
        <dbReference type="Rhea" id="RHEA-COMP:10748"/>
        <dbReference type="ChEBI" id="CHEBI:83833"/>
        <dbReference type="ChEBI" id="CHEBI:83834"/>
        <dbReference type="EC" id="5.2.1.8"/>
    </reaction>
</comment>
<dbReference type="VEuPathDB" id="GiardiaDB:QR46_2809"/>
<dbReference type="Gene3D" id="3.10.50.40">
    <property type="match status" value="1"/>
</dbReference>
<protein>
    <recommendedName>
        <fullName evidence="2 5">peptidylprolyl isomerase</fullName>
        <ecNumber evidence="2 5">5.2.1.8</ecNumber>
    </recommendedName>
</protein>
<dbReference type="AlphaFoldDB" id="A0A132NT03"/>
<dbReference type="SUPFAM" id="SSF54534">
    <property type="entry name" value="FKBP-like"/>
    <property type="match status" value="1"/>
</dbReference>
<dbReference type="EMBL" id="JXTI01000079">
    <property type="protein sequence ID" value="KWX13190.1"/>
    <property type="molecule type" value="Genomic_DNA"/>
</dbReference>
<keyword evidence="4 5" id="KW-0413">Isomerase</keyword>
<dbReference type="GO" id="GO:0005737">
    <property type="term" value="C:cytoplasm"/>
    <property type="evidence" value="ECO:0007669"/>
    <property type="project" value="TreeGrafter"/>
</dbReference>
<dbReference type="FunFam" id="3.10.50.40:FF:000072">
    <property type="entry name" value="Peptidylprolyl isomerase"/>
    <property type="match status" value="1"/>
</dbReference>
<evidence type="ECO:0000313" key="8">
    <source>
        <dbReference type="Proteomes" id="UP000070089"/>
    </source>
</evidence>
<evidence type="ECO:0000256" key="3">
    <source>
        <dbReference type="ARBA" id="ARBA00023110"/>
    </source>
</evidence>
<evidence type="ECO:0000259" key="6">
    <source>
        <dbReference type="PROSITE" id="PS50059"/>
    </source>
</evidence>
<dbReference type="InterPro" id="IPR001179">
    <property type="entry name" value="PPIase_FKBP_dom"/>
</dbReference>
<dbReference type="PANTHER" id="PTHR10516:SF443">
    <property type="entry name" value="FK506-BINDING PROTEIN 59-RELATED"/>
    <property type="match status" value="1"/>
</dbReference>
<keyword evidence="3 5" id="KW-0697">Rotamase</keyword>
<name>A0A132NT03_GIAIN</name>
<accession>A0A132NT03</accession>
<dbReference type="Proteomes" id="UP000070089">
    <property type="component" value="Unassembled WGS sequence"/>
</dbReference>
<proteinExistence type="predicted"/>
<evidence type="ECO:0000256" key="2">
    <source>
        <dbReference type="ARBA" id="ARBA00013194"/>
    </source>
</evidence>
<feature type="domain" description="PPIase FKBP-type" evidence="6">
    <location>
        <begin position="22"/>
        <end position="110"/>
    </location>
</feature>
<organism evidence="7 8">
    <name type="scientific">Giardia duodenalis assemblage B</name>
    <dbReference type="NCBI Taxonomy" id="1394984"/>
    <lineage>
        <taxon>Eukaryota</taxon>
        <taxon>Metamonada</taxon>
        <taxon>Diplomonadida</taxon>
        <taxon>Hexamitidae</taxon>
        <taxon>Giardiinae</taxon>
        <taxon>Giardia</taxon>
    </lineage>
</organism>
<dbReference type="PROSITE" id="PS50059">
    <property type="entry name" value="FKBP_PPIASE"/>
    <property type="match status" value="1"/>
</dbReference>
<evidence type="ECO:0000256" key="5">
    <source>
        <dbReference type="PROSITE-ProRule" id="PRU00277"/>
    </source>
</evidence>
<evidence type="ECO:0000256" key="1">
    <source>
        <dbReference type="ARBA" id="ARBA00000971"/>
    </source>
</evidence>
<sequence length="111" mass="12610">MSLALYKHILRHGDRRTYPEKGGSVLLHYTAAFKNGKVFDSTRFTNKPISFRVGINQTIRAWDIAIPTMSEGEHAILQVPAEFAYGSRGLFEIVPPNMDLVYDIHLIKVLH</sequence>
<evidence type="ECO:0000313" key="7">
    <source>
        <dbReference type="EMBL" id="KWX13190.1"/>
    </source>
</evidence>
<dbReference type="EC" id="5.2.1.8" evidence="2 5"/>
<dbReference type="InterPro" id="IPR046357">
    <property type="entry name" value="PPIase_dom_sf"/>
</dbReference>
<dbReference type="InterPro" id="IPR050689">
    <property type="entry name" value="FKBP-type_PPIase"/>
</dbReference>
<gene>
    <name evidence="7" type="ORF">QR46_2809</name>
</gene>
<dbReference type="PANTHER" id="PTHR10516">
    <property type="entry name" value="PEPTIDYL-PROLYL CIS-TRANS ISOMERASE"/>
    <property type="match status" value="1"/>
</dbReference>
<evidence type="ECO:0000256" key="4">
    <source>
        <dbReference type="ARBA" id="ARBA00023235"/>
    </source>
</evidence>
<dbReference type="GO" id="GO:0003755">
    <property type="term" value="F:peptidyl-prolyl cis-trans isomerase activity"/>
    <property type="evidence" value="ECO:0007669"/>
    <property type="project" value="UniProtKB-KW"/>
</dbReference>
<dbReference type="Pfam" id="PF00254">
    <property type="entry name" value="FKBP_C"/>
    <property type="match status" value="1"/>
</dbReference>
<reference evidence="7 8" key="1">
    <citation type="journal article" date="2015" name="Mol. Biochem. Parasitol.">
        <title>Identification of polymorphic genes for use in assemblage B genotyping assays through comparative genomics of multiple assemblage B Giardia duodenalis isolates.</title>
        <authorList>
            <person name="Wielinga C."/>
            <person name="Thompson R.C."/>
            <person name="Monis P."/>
            <person name="Ryan U."/>
        </authorList>
    </citation>
    <scope>NUCLEOTIDE SEQUENCE [LARGE SCALE GENOMIC DNA]</scope>
    <source>
        <strain evidence="7 8">BAH15c1</strain>
    </source>
</reference>